<dbReference type="InterPro" id="IPR036259">
    <property type="entry name" value="MFS_trans_sf"/>
</dbReference>
<dbReference type="PANTHER" id="PTHR11360:SF286">
    <property type="entry name" value="GH22266P"/>
    <property type="match status" value="1"/>
</dbReference>
<dbReference type="EMBL" id="CCAG010007487">
    <property type="status" value="NOT_ANNOTATED_CDS"/>
    <property type="molecule type" value="Genomic_DNA"/>
</dbReference>
<evidence type="ECO:0008006" key="4">
    <source>
        <dbReference type="Google" id="ProtNLM"/>
    </source>
</evidence>
<sequence length="486" mass="53115">MSLDEHYFIRLPKPKLLIFDDESSEEETDVQTPVSTTPAAIPTNVRISESAPALLNLRTQETSSQSVDAGKRKTQLSRNLDALKSGHAFVYLVIPPDGGYGWLIMFVSFLTQVVVDGIIFGGGIMLPYIANDFNENQSKVILIISLQVGFYFLAGAVSSAFINKYGFRLVALIGCLMSITVLSISSFSPNNMMMIIFYSGPSLSMIWVSSQLIVGYYFEKYRPIANGISCSGAGAGVALFAYLNSILLPEIGWRNTIRVHTCFLVAVFILVIAYVEVTPSRIGVVRDPYFSESDSSESQDDELELFSTVTYRKESNIVSIDQDLEEMLARVQIDLEYARLITPTIGLSNFVFRILSGCVAFKFREYTTVICGGGMAFGGVAVLVSAFYGINIVWFQFVYATCYGIAPACYSTLRAIIYVRTVGLEKLTNAFGLTALAMGLGVCLGTTAAGVMLQMTGSYTIPFAFAGICIIISGVLKLVLPIMKCK</sequence>
<evidence type="ECO:0000313" key="3">
    <source>
        <dbReference type="Proteomes" id="UP000092444"/>
    </source>
</evidence>
<dbReference type="VEuPathDB" id="VectorBase:GMOY002963"/>
<dbReference type="Pfam" id="PF07690">
    <property type="entry name" value="MFS_1"/>
    <property type="match status" value="1"/>
</dbReference>
<keyword evidence="1" id="KW-0812">Transmembrane</keyword>
<feature type="transmembrane region" description="Helical" evidence="1">
    <location>
        <begin position="431"/>
        <end position="453"/>
    </location>
</feature>
<feature type="transmembrane region" description="Helical" evidence="1">
    <location>
        <begin position="100"/>
        <end position="128"/>
    </location>
</feature>
<feature type="transmembrane region" description="Helical" evidence="1">
    <location>
        <begin position="396"/>
        <end position="419"/>
    </location>
</feature>
<feature type="transmembrane region" description="Helical" evidence="1">
    <location>
        <begin position="255"/>
        <end position="275"/>
    </location>
</feature>
<keyword evidence="1" id="KW-1133">Transmembrane helix</keyword>
<feature type="transmembrane region" description="Helical" evidence="1">
    <location>
        <begin position="167"/>
        <end position="188"/>
    </location>
</feature>
<reference evidence="2" key="1">
    <citation type="submission" date="2020-05" db="UniProtKB">
        <authorList>
            <consortium name="EnsemblMetazoa"/>
        </authorList>
    </citation>
    <scope>IDENTIFICATION</scope>
    <source>
        <strain evidence="2">Yale</strain>
    </source>
</reference>
<organism evidence="2 3">
    <name type="scientific">Glossina morsitans morsitans</name>
    <name type="common">Savannah tsetse fly</name>
    <dbReference type="NCBI Taxonomy" id="37546"/>
    <lineage>
        <taxon>Eukaryota</taxon>
        <taxon>Metazoa</taxon>
        <taxon>Ecdysozoa</taxon>
        <taxon>Arthropoda</taxon>
        <taxon>Hexapoda</taxon>
        <taxon>Insecta</taxon>
        <taxon>Pterygota</taxon>
        <taxon>Neoptera</taxon>
        <taxon>Endopterygota</taxon>
        <taxon>Diptera</taxon>
        <taxon>Brachycera</taxon>
        <taxon>Muscomorpha</taxon>
        <taxon>Hippoboscoidea</taxon>
        <taxon>Glossinidae</taxon>
        <taxon>Glossina</taxon>
    </lineage>
</organism>
<dbReference type="EnsemblMetazoa" id="GMOY002963-RA">
    <property type="protein sequence ID" value="GMOY002963-PA"/>
    <property type="gene ID" value="GMOY002963"/>
</dbReference>
<proteinExistence type="predicted"/>
<feature type="transmembrane region" description="Helical" evidence="1">
    <location>
        <begin position="367"/>
        <end position="390"/>
    </location>
</feature>
<dbReference type="Proteomes" id="UP000092444">
    <property type="component" value="Unassembled WGS sequence"/>
</dbReference>
<feature type="transmembrane region" description="Helical" evidence="1">
    <location>
        <begin position="459"/>
        <end position="480"/>
    </location>
</feature>
<dbReference type="CDD" id="cd17352">
    <property type="entry name" value="MFS_MCT_SLC16"/>
    <property type="match status" value="1"/>
</dbReference>
<dbReference type="PhylomeDB" id="A0A1B0FGV2"/>
<dbReference type="GO" id="GO:0008028">
    <property type="term" value="F:monocarboxylic acid transmembrane transporter activity"/>
    <property type="evidence" value="ECO:0007669"/>
    <property type="project" value="TreeGrafter"/>
</dbReference>
<evidence type="ECO:0000256" key="1">
    <source>
        <dbReference type="SAM" id="Phobius"/>
    </source>
</evidence>
<dbReference type="InterPro" id="IPR011701">
    <property type="entry name" value="MFS"/>
</dbReference>
<protein>
    <recommendedName>
        <fullName evidence="4">Major facilitator superfamily (MFS) profile domain-containing protein</fullName>
    </recommendedName>
</protein>
<dbReference type="SUPFAM" id="SSF103473">
    <property type="entry name" value="MFS general substrate transporter"/>
    <property type="match status" value="1"/>
</dbReference>
<dbReference type="Gene3D" id="1.20.1250.20">
    <property type="entry name" value="MFS general substrate transporter like domains"/>
    <property type="match status" value="2"/>
</dbReference>
<feature type="transmembrane region" description="Helical" evidence="1">
    <location>
        <begin position="140"/>
        <end position="161"/>
    </location>
</feature>
<feature type="transmembrane region" description="Helical" evidence="1">
    <location>
        <begin position="224"/>
        <end position="243"/>
    </location>
</feature>
<feature type="transmembrane region" description="Helical" evidence="1">
    <location>
        <begin position="195"/>
        <end position="218"/>
    </location>
</feature>
<accession>A0A1B0FGV2</accession>
<dbReference type="PANTHER" id="PTHR11360">
    <property type="entry name" value="MONOCARBOXYLATE TRANSPORTER"/>
    <property type="match status" value="1"/>
</dbReference>
<dbReference type="InterPro" id="IPR050327">
    <property type="entry name" value="Proton-linked_MCT"/>
</dbReference>
<dbReference type="AlphaFoldDB" id="A0A1B0FGV2"/>
<evidence type="ECO:0000313" key="2">
    <source>
        <dbReference type="EnsemblMetazoa" id="GMOY002963-PA"/>
    </source>
</evidence>
<name>A0A1B0FGV2_GLOMM</name>
<keyword evidence="1" id="KW-0472">Membrane</keyword>
<keyword evidence="3" id="KW-1185">Reference proteome</keyword>